<accession>G5E0L8</accession>
<dbReference type="AlphaFoldDB" id="G5E0L8"/>
<organism evidence="1">
    <name type="scientific">Hymenochirus curtipes</name>
    <name type="common">western dwarf clawed frog</name>
    <dbReference type="NCBI Taxonomy" id="8362"/>
    <lineage>
        <taxon>Eukaryota</taxon>
        <taxon>Metazoa</taxon>
        <taxon>Chordata</taxon>
        <taxon>Craniata</taxon>
        <taxon>Vertebrata</taxon>
        <taxon>Euteleostomi</taxon>
        <taxon>Amphibia</taxon>
        <taxon>Batrachia</taxon>
        <taxon>Anura</taxon>
        <taxon>Pipoidea</taxon>
        <taxon>Pipidae</taxon>
        <taxon>Pipinae</taxon>
        <taxon>Hymenochirus</taxon>
    </lineage>
</organism>
<evidence type="ECO:0000313" key="1">
    <source>
        <dbReference type="EMBL" id="AEQ17986.1"/>
    </source>
</evidence>
<feature type="non-terminal residue" evidence="1">
    <location>
        <position position="1"/>
    </location>
</feature>
<dbReference type="EMBL" id="JP286932">
    <property type="protein sequence ID" value="AEQ17986.1"/>
    <property type="molecule type" value="mRNA"/>
</dbReference>
<feature type="non-terminal residue" evidence="1">
    <location>
        <position position="177"/>
    </location>
</feature>
<name>G5E0L8_9PIPI</name>
<sequence length="177" mass="20270">DEVLRLGGTKQDFIMLAGLKEVEEMVDGGKKNTTDDLEEGELEAFIPVNSAKFLENETEIPVDEVFFHRYFKLLKDKQKFKRDEDEESVEDVDDDEFENIIDSFEGDSLYTGSTDNIDFAASAEEFGDILDENTGSKFDNVGLNAMANRENASTKQLKWEAERDNWIHNRDVKNILK</sequence>
<proteinExistence type="evidence at transcript level"/>
<reference evidence="1" key="1">
    <citation type="submission" date="2011-09" db="EMBL/GenBank/DDBJ databases">
        <title>The odds of duplicate gene persistence after polyploidization.</title>
        <authorList>
            <person name="Chain F.J.J."/>
            <person name="Evans B.J."/>
            <person name="Dushoff J."/>
        </authorList>
    </citation>
    <scope>NUCLEOTIDE SEQUENCE</scope>
    <source>
        <tissue evidence="1">Liver</tissue>
    </source>
</reference>
<protein>
    <submittedName>
        <fullName evidence="1">Putative ccaat enhancer binding protein (C ebp) zeta</fullName>
    </submittedName>
</protein>